<dbReference type="AlphaFoldDB" id="A0A7S1TK62"/>
<gene>
    <name evidence="1" type="ORF">CCAE0312_LOCUS9389</name>
</gene>
<name>A0A7S1TK62_9RHOD</name>
<evidence type="ECO:0000313" key="1">
    <source>
        <dbReference type="EMBL" id="CAD9237291.1"/>
    </source>
</evidence>
<reference evidence="1" key="1">
    <citation type="submission" date="2021-01" db="EMBL/GenBank/DDBJ databases">
        <authorList>
            <person name="Corre E."/>
            <person name="Pelletier E."/>
            <person name="Niang G."/>
            <person name="Scheremetjew M."/>
            <person name="Finn R."/>
            <person name="Kale V."/>
            <person name="Holt S."/>
            <person name="Cochrane G."/>
            <person name="Meng A."/>
            <person name="Brown T."/>
            <person name="Cohen L."/>
        </authorList>
    </citation>
    <scope>NUCLEOTIDE SEQUENCE</scope>
    <source>
        <strain evidence="1">SAG 36.94</strain>
    </source>
</reference>
<proteinExistence type="predicted"/>
<accession>A0A7S1TK62</accession>
<sequence>MAEKRLVSDLRIGQGEVTFAARESWAGTAYDVVAPTEGRTDILPATDSGELFEVSDGTASTLPSMQSWDIAKMARALNSNHVVHSLGSSGEFRGEVLGSMCSFDKNYDNPLAVRHDPSIQSARVTDRGTFMSQARSPSVVERMRMKNASHKPNRVPLESQRSRSLVEKIVGRARSSSRQAQGSDQVDGIVTHGVFSPLQPRRLNVEFTDLDPARWSLELIVLLFNGARKEIRDLNLMMGAMLQRLDRMTDRELRLFFQWWNDFVFYVLEVFKILEEIYFPWFESLFATNSCALPQGTRTELINSIARKSVRVDNCKEQLFTRSIKSFFLIAEAVDDFVTALLDYYRRLELFVSSCGLEAETSKNSIGLLHTVLRDYLLNHNVAQIILPTALRWLSPQDAHQWMETRFSPRIRRFMLPFWQRNFERKHLGQVTQLVGKS</sequence>
<organism evidence="1">
    <name type="scientific">Compsopogon caeruleus</name>
    <dbReference type="NCBI Taxonomy" id="31354"/>
    <lineage>
        <taxon>Eukaryota</taxon>
        <taxon>Rhodophyta</taxon>
        <taxon>Compsopogonophyceae</taxon>
        <taxon>Compsopogonales</taxon>
        <taxon>Compsopogonaceae</taxon>
        <taxon>Compsopogon</taxon>
    </lineage>
</organism>
<protein>
    <submittedName>
        <fullName evidence="1">Uncharacterized protein</fullName>
    </submittedName>
</protein>
<dbReference type="EMBL" id="HBGH01016956">
    <property type="protein sequence ID" value="CAD9237291.1"/>
    <property type="molecule type" value="Transcribed_RNA"/>
</dbReference>